<protein>
    <submittedName>
        <fullName evidence="6">ABC transporter related protein</fullName>
    </submittedName>
</protein>
<evidence type="ECO:0000256" key="2">
    <source>
        <dbReference type="ARBA" id="ARBA00022448"/>
    </source>
</evidence>
<dbReference type="PROSITE" id="PS50893">
    <property type="entry name" value="ABC_TRANSPORTER_2"/>
    <property type="match status" value="1"/>
</dbReference>
<keyword evidence="2" id="KW-0813">Transport</keyword>
<dbReference type="GO" id="GO:0005524">
    <property type="term" value="F:ATP binding"/>
    <property type="evidence" value="ECO:0007669"/>
    <property type="project" value="UniProtKB-KW"/>
</dbReference>
<keyword evidence="3" id="KW-0547">Nucleotide-binding</keyword>
<dbReference type="Pfam" id="PF14524">
    <property type="entry name" value="Wzt_C"/>
    <property type="match status" value="1"/>
</dbReference>
<dbReference type="GO" id="GO:0016887">
    <property type="term" value="F:ATP hydrolysis activity"/>
    <property type="evidence" value="ECO:0007669"/>
    <property type="project" value="InterPro"/>
</dbReference>
<dbReference type="InterPro" id="IPR027417">
    <property type="entry name" value="P-loop_NTPase"/>
</dbReference>
<evidence type="ECO:0000256" key="3">
    <source>
        <dbReference type="ARBA" id="ARBA00022741"/>
    </source>
</evidence>
<gene>
    <name evidence="6" type="ORF">Thini_3459</name>
</gene>
<dbReference type="RefSeq" id="WP_002709865.1">
    <property type="nucleotide sequence ID" value="NZ_JH651384.1"/>
</dbReference>
<reference evidence="7" key="1">
    <citation type="journal article" date="2011" name="Stand. Genomic Sci.">
        <title>Genome sequence of the filamentous, gliding Thiothrix nivea neotype strain (JP2(T)).</title>
        <authorList>
            <person name="Lapidus A."/>
            <person name="Nolan M."/>
            <person name="Lucas S."/>
            <person name="Glavina Del Rio T."/>
            <person name="Tice H."/>
            <person name="Cheng J.F."/>
            <person name="Tapia R."/>
            <person name="Han C."/>
            <person name="Goodwin L."/>
            <person name="Pitluck S."/>
            <person name="Liolios K."/>
            <person name="Pagani I."/>
            <person name="Ivanova N."/>
            <person name="Huntemann M."/>
            <person name="Mavromatis K."/>
            <person name="Mikhailova N."/>
            <person name="Pati A."/>
            <person name="Chen A."/>
            <person name="Palaniappan K."/>
            <person name="Land M."/>
            <person name="Brambilla E.M."/>
            <person name="Rohde M."/>
            <person name="Abt B."/>
            <person name="Verbarg S."/>
            <person name="Goker M."/>
            <person name="Bristow J."/>
            <person name="Eisen J.A."/>
            <person name="Markowitz V."/>
            <person name="Hugenholtz P."/>
            <person name="Kyrpides N.C."/>
            <person name="Klenk H.P."/>
            <person name="Woyke T."/>
        </authorList>
    </citation>
    <scope>NUCLEOTIDE SEQUENCE [LARGE SCALE GENOMIC DNA]</scope>
    <source>
        <strain evidence="7">ATCC 35100 / DSM 5205 / JP2</strain>
    </source>
</reference>
<dbReference type="EMBL" id="JH651384">
    <property type="protein sequence ID" value="EIJ35971.1"/>
    <property type="molecule type" value="Genomic_DNA"/>
</dbReference>
<keyword evidence="7" id="KW-1185">Reference proteome</keyword>
<dbReference type="GO" id="GO:0140359">
    <property type="term" value="F:ABC-type transporter activity"/>
    <property type="evidence" value="ECO:0007669"/>
    <property type="project" value="InterPro"/>
</dbReference>
<dbReference type="Gene3D" id="3.40.50.300">
    <property type="entry name" value="P-loop containing nucleotide triphosphate hydrolases"/>
    <property type="match status" value="1"/>
</dbReference>
<proteinExistence type="inferred from homology"/>
<organism evidence="6 7">
    <name type="scientific">Thiothrix nivea (strain ATCC 35100 / DSM 5205 / JP2)</name>
    <dbReference type="NCBI Taxonomy" id="870187"/>
    <lineage>
        <taxon>Bacteria</taxon>
        <taxon>Pseudomonadati</taxon>
        <taxon>Pseudomonadota</taxon>
        <taxon>Gammaproteobacteria</taxon>
        <taxon>Thiotrichales</taxon>
        <taxon>Thiotrichaceae</taxon>
        <taxon>Thiothrix</taxon>
    </lineage>
</organism>
<dbReference type="PANTHER" id="PTHR46743">
    <property type="entry name" value="TEICHOIC ACIDS EXPORT ATP-BINDING PROTEIN TAGH"/>
    <property type="match status" value="1"/>
</dbReference>
<evidence type="ECO:0000256" key="4">
    <source>
        <dbReference type="ARBA" id="ARBA00022840"/>
    </source>
</evidence>
<dbReference type="AlphaFoldDB" id="A0A656HG20"/>
<dbReference type="InterPro" id="IPR029439">
    <property type="entry name" value="Wzt_C"/>
</dbReference>
<name>A0A656HG20_THINJ</name>
<dbReference type="InterPro" id="IPR050683">
    <property type="entry name" value="Bact_Polysacc_Export_ATP-bd"/>
</dbReference>
<dbReference type="InterPro" id="IPR017871">
    <property type="entry name" value="ABC_transporter-like_CS"/>
</dbReference>
<keyword evidence="4" id="KW-0067">ATP-binding</keyword>
<evidence type="ECO:0000313" key="6">
    <source>
        <dbReference type="EMBL" id="EIJ35971.1"/>
    </source>
</evidence>
<dbReference type="Pfam" id="PF00005">
    <property type="entry name" value="ABC_tran"/>
    <property type="match status" value="1"/>
</dbReference>
<comment type="similarity">
    <text evidence="1">Belongs to the ABC transporter superfamily.</text>
</comment>
<dbReference type="OrthoDB" id="9778870at2"/>
<dbReference type="SUPFAM" id="SSF52540">
    <property type="entry name" value="P-loop containing nucleoside triphosphate hydrolases"/>
    <property type="match status" value="1"/>
</dbReference>
<dbReference type="CDD" id="cd10147">
    <property type="entry name" value="Wzt_C-like"/>
    <property type="match status" value="1"/>
</dbReference>
<dbReference type="Gene3D" id="2.70.50.60">
    <property type="entry name" value="abc- transporter (atp binding component) like domain"/>
    <property type="match status" value="1"/>
</dbReference>
<dbReference type="CDD" id="cd03220">
    <property type="entry name" value="ABC_KpsT_Wzt"/>
    <property type="match status" value="1"/>
</dbReference>
<feature type="domain" description="ABC transporter" evidence="5">
    <location>
        <begin position="28"/>
        <end position="258"/>
    </location>
</feature>
<dbReference type="InterPro" id="IPR015860">
    <property type="entry name" value="ABC_transpr_TagH-like"/>
</dbReference>
<dbReference type="SMART" id="SM00382">
    <property type="entry name" value="AAA"/>
    <property type="match status" value="1"/>
</dbReference>
<dbReference type="PROSITE" id="PS00211">
    <property type="entry name" value="ABC_TRANSPORTER_1"/>
    <property type="match status" value="1"/>
</dbReference>
<evidence type="ECO:0000259" key="5">
    <source>
        <dbReference type="PROSITE" id="PS50893"/>
    </source>
</evidence>
<evidence type="ECO:0000256" key="1">
    <source>
        <dbReference type="ARBA" id="ARBA00005417"/>
    </source>
</evidence>
<sequence length="453" mass="49978">MSSEFAIKVEGVGKNYQIYDKPHHRLWQMLRGVRKTYYRDFWAVKNVSFSVRRGDTVGIIGRNGAGKSTLLQMICGTLTPTTGSIEVNGRVAALLELGAGFNPEFTGRENVYMNSAVLGLSREETDARFADIIAFADIGDFIGQPVKTYSSGMMVRLAFAVIAHVDADILVVDEALAVGDAFFTQKCMRFIQQFQKNGGTLLFVSHDMGTVMNICQSAIMLFAGGQRNAIMGAAEALCKEYLNQIYDDPERHQQVEQQRSLHEPWVQRDSTKVQTVLTGIAPEKNVYAISPFRADGESFGAGGATITDAGFFAEDGERFTMLEGGQTVRFRVCMRANQALTYPALGIMLKDRLGQYLYTAGTDESFRHHRLVFQAGENICATFQFDMPILSRGVYTINVAVAEGTGDAHIQHHWIHDAIKLEVVSGPVVHGLGSPLNMEITMEFLQPVSEVTA</sequence>
<dbReference type="InterPro" id="IPR003439">
    <property type="entry name" value="ABC_transporter-like_ATP-bd"/>
</dbReference>
<dbReference type="GO" id="GO:0016020">
    <property type="term" value="C:membrane"/>
    <property type="evidence" value="ECO:0007669"/>
    <property type="project" value="InterPro"/>
</dbReference>
<accession>A0A656HG20</accession>
<dbReference type="Proteomes" id="UP000005317">
    <property type="component" value="Unassembled WGS sequence"/>
</dbReference>
<dbReference type="PANTHER" id="PTHR46743:SF2">
    <property type="entry name" value="TEICHOIC ACIDS EXPORT ATP-BINDING PROTEIN TAGH"/>
    <property type="match status" value="1"/>
</dbReference>
<evidence type="ECO:0000313" key="7">
    <source>
        <dbReference type="Proteomes" id="UP000005317"/>
    </source>
</evidence>
<dbReference type="InterPro" id="IPR003593">
    <property type="entry name" value="AAA+_ATPase"/>
</dbReference>